<name>A0ABX8JD50_9BACT</name>
<accession>A0ABX8JD50</accession>
<dbReference type="Proteomes" id="UP000683557">
    <property type="component" value="Chromosome"/>
</dbReference>
<evidence type="ECO:0000313" key="1">
    <source>
        <dbReference type="EMBL" id="QWV95372.1"/>
    </source>
</evidence>
<dbReference type="RefSeq" id="WP_216802063.1">
    <property type="nucleotide sequence ID" value="NZ_CP076723.1"/>
</dbReference>
<gene>
    <name evidence="1" type="ORF">KP004_09440</name>
</gene>
<organism evidence="1 2">
    <name type="scientific">Geomonas oryzisoli</name>
    <dbReference type="NCBI Taxonomy" id="2847992"/>
    <lineage>
        <taxon>Bacteria</taxon>
        <taxon>Pseudomonadati</taxon>
        <taxon>Thermodesulfobacteriota</taxon>
        <taxon>Desulfuromonadia</taxon>
        <taxon>Geobacterales</taxon>
        <taxon>Geobacteraceae</taxon>
        <taxon>Geomonas</taxon>
    </lineage>
</organism>
<proteinExistence type="predicted"/>
<protein>
    <submittedName>
        <fullName evidence="1">Uncharacterized protein</fullName>
    </submittedName>
</protein>
<dbReference type="EMBL" id="CP076723">
    <property type="protein sequence ID" value="QWV95372.1"/>
    <property type="molecule type" value="Genomic_DNA"/>
</dbReference>
<reference evidence="1 2" key="1">
    <citation type="submission" date="2021-06" db="EMBL/GenBank/DDBJ databases">
        <title>Gemonas diversity in paddy soil.</title>
        <authorList>
            <person name="Liu G."/>
        </authorList>
    </citation>
    <scope>NUCLEOTIDE SEQUENCE [LARGE SCALE GENOMIC DNA]</scope>
    <source>
        <strain evidence="1 2">RG10</strain>
    </source>
</reference>
<sequence length="278" mass="30970">MTEQITEVKTKLIHNVRRNSKRYGALTSSRIVTVLAKGLPGDLQHGVLEAISTGAIASDIRTLVTPSGQLFLYSQDYMSSEDAAAKAKLEEVKYAMAEKIRRDSRVITALTPLNAMFALLPDIKPVKICSLLNEMQTQVQYRDIKTVSAFSGELYLYCNAHITEKYAALLVRSAVSDACSTIVGTVREESRVYPRPTRVSLFTSQVYGIPAATLHPCIVRVLNSPEYADIRKLVHPETDAEYLYSTLHMNEEQAYSLMKWMEEKGPVAGRALPLPRCP</sequence>
<keyword evidence="2" id="KW-1185">Reference proteome</keyword>
<evidence type="ECO:0000313" key="2">
    <source>
        <dbReference type="Proteomes" id="UP000683557"/>
    </source>
</evidence>